<sequence>MPVRRFRSIPLIYPSMKFDGLMIAILALGAHRAVSVTFEWPLTGLRKIFDESKDNVKSKAIRSCSFGGGQWTVLLYAQSGVDQNVSLYLNAEPLASEKVHPLMTAVKNPAELERHVGTIKEGEQQSKAKQSSRTEWHREGVFRFTFSIYTAGKLSLISSKEALGHTFSSQTANWGWSGFCSRDRVYYNHHTVKEMDMFVVVVSLTKQPKAPDSHRPKGHIVSQSLTTAMGSLLDTPDYSDTIFVFPRQTRRQGKVIRSSGEKTKQIFAIKQILTARSDYFRDLFEGGFAEAEDSDDSEGFDQQDADQAANDSARAAVGDAGMRSLSPDHDDSDEGRDRRRAGSSARDTHQRQCSKKRRARARSSGTAGLDSSQAFAEADEELDYDGEGIFNDSDAEYELTMQDGETSDDASSVNTDEEERQGEDDHGDGPSQASDGDDLAAQQANYTSADPAAAIPSEDRHNTFTATLAVATPSYHSGFSHGKFSPPREPPADVPTFDDDEDEDMGHEDEIAAVSGGPGGAPGAGANINANANAKANANVNARAGVTPVLKTSDPAAERSIRAGSGDNTSEGTTKGLTNRMASLSTPSANARDANVAGTSGAGEMDKGKKRAADGDVSAERARKRNAFTGRKRRKVVIRDSYYPSFYALLYFLYTDIIEFAPLTSSYLELDDESDHAKSHTFDNPEEHLEDLICAHWRRADMICTYADRAEKAPLCSAKSIYKLADKMNLPELKKRAKAHIAGSLTVNNIVWEVFSSFTVRYPEIRKMEIDFLLEHFAEVKKTAAMKELFMRSVAHPGLAQVWPDLLSKLEYKKIEAEEAEAHASTSASE</sequence>
<dbReference type="InParanoid" id="A0A066WJI5"/>
<gene>
    <name evidence="2" type="ORF">K437DRAFT_162455</name>
</gene>
<comment type="caution">
    <text evidence="2">The sequence shown here is derived from an EMBL/GenBank/DDBJ whole genome shotgun (WGS) entry which is preliminary data.</text>
</comment>
<dbReference type="EMBL" id="JMSN01000007">
    <property type="protein sequence ID" value="KDN52718.1"/>
    <property type="molecule type" value="Genomic_DNA"/>
</dbReference>
<accession>A0A066WJI5</accession>
<dbReference type="STRING" id="1037660.A0A066WJI5"/>
<proteinExistence type="predicted"/>
<dbReference type="Gene3D" id="2.60.210.10">
    <property type="entry name" value="Apoptosis, Tumor Necrosis Factor Receptor Associated Protein 2, Chain A"/>
    <property type="match status" value="1"/>
</dbReference>
<protein>
    <recommendedName>
        <fullName evidence="4">BTB domain-containing protein</fullName>
    </recommendedName>
</protein>
<feature type="compositionally biased region" description="Basic and acidic residues" evidence="1">
    <location>
        <begin position="604"/>
        <end position="620"/>
    </location>
</feature>
<dbReference type="InterPro" id="IPR008974">
    <property type="entry name" value="TRAF-like"/>
</dbReference>
<feature type="region of interest" description="Disordered" evidence="1">
    <location>
        <begin position="477"/>
        <end position="526"/>
    </location>
</feature>
<evidence type="ECO:0000313" key="2">
    <source>
        <dbReference type="EMBL" id="KDN52718.1"/>
    </source>
</evidence>
<keyword evidence="3" id="KW-1185">Reference proteome</keyword>
<evidence type="ECO:0000256" key="1">
    <source>
        <dbReference type="SAM" id="MobiDB-lite"/>
    </source>
</evidence>
<dbReference type="HOGENOM" id="CLU_017785_0_0_1"/>
<dbReference type="SUPFAM" id="SSF54695">
    <property type="entry name" value="POZ domain"/>
    <property type="match status" value="1"/>
</dbReference>
<dbReference type="RefSeq" id="XP_013245557.1">
    <property type="nucleotide sequence ID" value="XM_013390103.1"/>
</dbReference>
<dbReference type="Gene3D" id="3.30.710.10">
    <property type="entry name" value="Potassium Channel Kv1.1, Chain A"/>
    <property type="match status" value="2"/>
</dbReference>
<dbReference type="GeneID" id="25261753"/>
<feature type="compositionally biased region" description="Polar residues" evidence="1">
    <location>
        <begin position="365"/>
        <end position="374"/>
    </location>
</feature>
<organism evidence="2 3">
    <name type="scientific">Tilletiaria anomala (strain ATCC 24038 / CBS 436.72 / UBC 951)</name>
    <dbReference type="NCBI Taxonomy" id="1037660"/>
    <lineage>
        <taxon>Eukaryota</taxon>
        <taxon>Fungi</taxon>
        <taxon>Dikarya</taxon>
        <taxon>Basidiomycota</taxon>
        <taxon>Ustilaginomycotina</taxon>
        <taxon>Exobasidiomycetes</taxon>
        <taxon>Georgefischeriales</taxon>
        <taxon>Tilletiariaceae</taxon>
        <taxon>Tilletiaria</taxon>
    </lineage>
</organism>
<name>A0A066WJI5_TILAU</name>
<evidence type="ECO:0000313" key="3">
    <source>
        <dbReference type="Proteomes" id="UP000027361"/>
    </source>
</evidence>
<dbReference type="AlphaFoldDB" id="A0A066WJI5"/>
<feature type="compositionally biased region" description="Acidic residues" evidence="1">
    <location>
        <begin position="377"/>
        <end position="386"/>
    </location>
</feature>
<feature type="compositionally biased region" description="Low complexity" evidence="1">
    <location>
        <begin position="305"/>
        <end position="316"/>
    </location>
</feature>
<dbReference type="Proteomes" id="UP000027361">
    <property type="component" value="Unassembled WGS sequence"/>
</dbReference>
<dbReference type="SUPFAM" id="SSF49599">
    <property type="entry name" value="TRAF domain-like"/>
    <property type="match status" value="1"/>
</dbReference>
<feature type="region of interest" description="Disordered" evidence="1">
    <location>
        <begin position="549"/>
        <end position="620"/>
    </location>
</feature>
<dbReference type="PANTHER" id="PTHR24413">
    <property type="entry name" value="SPECKLE-TYPE POZ PROTEIN"/>
    <property type="match status" value="1"/>
</dbReference>
<dbReference type="InterPro" id="IPR011333">
    <property type="entry name" value="SKP1/BTB/POZ_sf"/>
</dbReference>
<feature type="compositionally biased region" description="Basic residues" evidence="1">
    <location>
        <begin position="352"/>
        <end position="361"/>
    </location>
</feature>
<feature type="compositionally biased region" description="Acidic residues" evidence="1">
    <location>
        <begin position="496"/>
        <end position="507"/>
    </location>
</feature>
<reference evidence="2 3" key="1">
    <citation type="submission" date="2014-05" db="EMBL/GenBank/DDBJ databases">
        <title>Draft genome sequence of a rare smut relative, Tilletiaria anomala UBC 951.</title>
        <authorList>
            <consortium name="DOE Joint Genome Institute"/>
            <person name="Toome M."/>
            <person name="Kuo A."/>
            <person name="Henrissat B."/>
            <person name="Lipzen A."/>
            <person name="Tritt A."/>
            <person name="Yoshinaga Y."/>
            <person name="Zane M."/>
            <person name="Barry K."/>
            <person name="Grigoriev I.V."/>
            <person name="Spatafora J.W."/>
            <person name="Aimea M.C."/>
        </authorList>
    </citation>
    <scope>NUCLEOTIDE SEQUENCE [LARGE SCALE GENOMIC DNA]</scope>
    <source>
        <strain evidence="2 3">UBC 951</strain>
    </source>
</reference>
<evidence type="ECO:0008006" key="4">
    <source>
        <dbReference type="Google" id="ProtNLM"/>
    </source>
</evidence>
<feature type="compositionally biased region" description="Acidic residues" evidence="1">
    <location>
        <begin position="291"/>
        <end position="304"/>
    </location>
</feature>
<feature type="compositionally biased region" description="Polar residues" evidence="1">
    <location>
        <begin position="566"/>
        <end position="589"/>
    </location>
</feature>
<feature type="region of interest" description="Disordered" evidence="1">
    <location>
        <begin position="291"/>
        <end position="461"/>
    </location>
</feature>
<dbReference type="OrthoDB" id="6359816at2759"/>